<name>A0A8J3I317_9CHLR</name>
<evidence type="ECO:0000313" key="1">
    <source>
        <dbReference type="EMBL" id="GHO45307.1"/>
    </source>
</evidence>
<dbReference type="RefSeq" id="WP_220194653.1">
    <property type="nucleotide sequence ID" value="NZ_BNJF01000001.1"/>
</dbReference>
<keyword evidence="2" id="KW-1185">Reference proteome</keyword>
<comment type="caution">
    <text evidence="1">The sequence shown here is derived from an EMBL/GenBank/DDBJ whole genome shotgun (WGS) entry which is preliminary data.</text>
</comment>
<evidence type="ECO:0000313" key="2">
    <source>
        <dbReference type="Proteomes" id="UP000612362"/>
    </source>
</evidence>
<reference evidence="1" key="1">
    <citation type="submission" date="2020-10" db="EMBL/GenBank/DDBJ databases">
        <title>Taxonomic study of unclassified bacteria belonging to the class Ktedonobacteria.</title>
        <authorList>
            <person name="Yabe S."/>
            <person name="Wang C.M."/>
            <person name="Zheng Y."/>
            <person name="Sakai Y."/>
            <person name="Cavaletti L."/>
            <person name="Monciardini P."/>
            <person name="Donadio S."/>
        </authorList>
    </citation>
    <scope>NUCLEOTIDE SEQUENCE</scope>
    <source>
        <strain evidence="1">SOSP1-1</strain>
    </source>
</reference>
<dbReference type="EMBL" id="BNJF01000001">
    <property type="protein sequence ID" value="GHO45307.1"/>
    <property type="molecule type" value="Genomic_DNA"/>
</dbReference>
<proteinExistence type="predicted"/>
<organism evidence="1 2">
    <name type="scientific">Ktedonospora formicarum</name>
    <dbReference type="NCBI Taxonomy" id="2778364"/>
    <lineage>
        <taxon>Bacteria</taxon>
        <taxon>Bacillati</taxon>
        <taxon>Chloroflexota</taxon>
        <taxon>Ktedonobacteria</taxon>
        <taxon>Ktedonobacterales</taxon>
        <taxon>Ktedonobacteraceae</taxon>
        <taxon>Ktedonospora</taxon>
    </lineage>
</organism>
<accession>A0A8J3I317</accession>
<gene>
    <name evidence="1" type="ORF">KSX_34700</name>
</gene>
<dbReference type="AlphaFoldDB" id="A0A8J3I317"/>
<protein>
    <submittedName>
        <fullName evidence="1">Uncharacterized protein</fullName>
    </submittedName>
</protein>
<sequence length="157" mass="17079">MQTQAPAEPILPFTDALSDDDLDATNTGVVIGRQPATLHIRGWLASHSVRAMALFELLACGRRVMPFGYLPGDPYGSYIGYLTPTETSSLASRLEGLQAPEMHEAEAEHQAFLRHQSLESEHSKRMIDEVAPIHAGAFLDAVRIAAQQRLGLICSIG</sequence>
<dbReference type="Proteomes" id="UP000612362">
    <property type="component" value="Unassembled WGS sequence"/>
</dbReference>